<dbReference type="AlphaFoldDB" id="A0A2K3E3K5"/>
<evidence type="ECO:0000313" key="3">
    <source>
        <dbReference type="EMBL" id="PNW87370.1"/>
    </source>
</evidence>
<protein>
    <recommendedName>
        <fullName evidence="5">Transmembrane protein</fullName>
    </recommendedName>
</protein>
<accession>A0A2K3E3K5</accession>
<dbReference type="EMBL" id="CM008963">
    <property type="protein sequence ID" value="PNW87370.1"/>
    <property type="molecule type" value="Genomic_DNA"/>
</dbReference>
<evidence type="ECO:0000256" key="1">
    <source>
        <dbReference type="SAM" id="MobiDB-lite"/>
    </source>
</evidence>
<sequence>MASVAHSHSLSTPAVTPKRCCLSALTSPLARCIGPLGHAAASRAAPTSHASASSGPALSVHASVLTPQPAALVTPRPQSPAVPAPLAPTLRSLLLSAASSLPCTLLAAAACSAAERSASAAATAAAPASASVAAALTFEPRAPEAGVLAAQVLVLLLTAGAGAYWWYVVVPTERAAVGRSKRLGALNNYLGELEAPQATQERKLERWFYTDWLQQREKRRQRLGKPAASAAAAGSAASPAAASPTATPADASDGGAPSPEDPYTGEHVPYSDDLLRPTVETPTPRFLSLDNPLVATAALLTLVGVVSTLLHG</sequence>
<dbReference type="OrthoDB" id="43106at2759"/>
<keyword evidence="4" id="KW-1185">Reference proteome</keyword>
<dbReference type="Gramene" id="PNW87370">
    <property type="protein sequence ID" value="PNW87370"/>
    <property type="gene ID" value="CHLRE_02g120050v5"/>
</dbReference>
<gene>
    <name evidence="3" type="ORF">CHLRE_02g120050v5</name>
</gene>
<reference evidence="3 4" key="1">
    <citation type="journal article" date="2007" name="Science">
        <title>The Chlamydomonas genome reveals the evolution of key animal and plant functions.</title>
        <authorList>
            <person name="Merchant S.S."/>
            <person name="Prochnik S.E."/>
            <person name="Vallon O."/>
            <person name="Harris E.H."/>
            <person name="Karpowicz S.J."/>
            <person name="Witman G.B."/>
            <person name="Terry A."/>
            <person name="Salamov A."/>
            <person name="Fritz-Laylin L.K."/>
            <person name="Marechal-Drouard L."/>
            <person name="Marshall W.F."/>
            <person name="Qu L.H."/>
            <person name="Nelson D.R."/>
            <person name="Sanderfoot A.A."/>
            <person name="Spalding M.H."/>
            <person name="Kapitonov V.V."/>
            <person name="Ren Q."/>
            <person name="Ferris P."/>
            <person name="Lindquist E."/>
            <person name="Shapiro H."/>
            <person name="Lucas S.M."/>
            <person name="Grimwood J."/>
            <person name="Schmutz J."/>
            <person name="Cardol P."/>
            <person name="Cerutti H."/>
            <person name="Chanfreau G."/>
            <person name="Chen C.L."/>
            <person name="Cognat V."/>
            <person name="Croft M.T."/>
            <person name="Dent R."/>
            <person name="Dutcher S."/>
            <person name="Fernandez E."/>
            <person name="Fukuzawa H."/>
            <person name="Gonzalez-Ballester D."/>
            <person name="Gonzalez-Halphen D."/>
            <person name="Hallmann A."/>
            <person name="Hanikenne M."/>
            <person name="Hippler M."/>
            <person name="Inwood W."/>
            <person name="Jabbari K."/>
            <person name="Kalanon M."/>
            <person name="Kuras R."/>
            <person name="Lefebvre P.A."/>
            <person name="Lemaire S.D."/>
            <person name="Lobanov A.V."/>
            <person name="Lohr M."/>
            <person name="Manuell A."/>
            <person name="Meier I."/>
            <person name="Mets L."/>
            <person name="Mittag M."/>
            <person name="Mittelmeier T."/>
            <person name="Moroney J.V."/>
            <person name="Moseley J."/>
            <person name="Napoli C."/>
            <person name="Nedelcu A.M."/>
            <person name="Niyogi K."/>
            <person name="Novoselov S.V."/>
            <person name="Paulsen I.T."/>
            <person name="Pazour G."/>
            <person name="Purton S."/>
            <person name="Ral J.P."/>
            <person name="Riano-Pachon D.M."/>
            <person name="Riekhof W."/>
            <person name="Rymarquis L."/>
            <person name="Schroda M."/>
            <person name="Stern D."/>
            <person name="Umen J."/>
            <person name="Willows R."/>
            <person name="Wilson N."/>
            <person name="Zimmer S.L."/>
            <person name="Allmer J."/>
            <person name="Balk J."/>
            <person name="Bisova K."/>
            <person name="Chen C.J."/>
            <person name="Elias M."/>
            <person name="Gendler K."/>
            <person name="Hauser C."/>
            <person name="Lamb M.R."/>
            <person name="Ledford H."/>
            <person name="Long J.C."/>
            <person name="Minagawa J."/>
            <person name="Page M.D."/>
            <person name="Pan J."/>
            <person name="Pootakham W."/>
            <person name="Roje S."/>
            <person name="Rose A."/>
            <person name="Stahlberg E."/>
            <person name="Terauchi A.M."/>
            <person name="Yang P."/>
            <person name="Ball S."/>
            <person name="Bowler C."/>
            <person name="Dieckmann C.L."/>
            <person name="Gladyshev V.N."/>
            <person name="Green P."/>
            <person name="Jorgensen R."/>
            <person name="Mayfield S."/>
            <person name="Mueller-Roeber B."/>
            <person name="Rajamani S."/>
            <person name="Sayre R.T."/>
            <person name="Brokstein P."/>
            <person name="Dubchak I."/>
            <person name="Goodstein D."/>
            <person name="Hornick L."/>
            <person name="Huang Y.W."/>
            <person name="Jhaveri J."/>
            <person name="Luo Y."/>
            <person name="Martinez D."/>
            <person name="Ngau W.C."/>
            <person name="Otillar B."/>
            <person name="Poliakov A."/>
            <person name="Porter A."/>
            <person name="Szajkowski L."/>
            <person name="Werner G."/>
            <person name="Zhou K."/>
            <person name="Grigoriev I.V."/>
            <person name="Rokhsar D.S."/>
            <person name="Grossman A.R."/>
        </authorList>
    </citation>
    <scope>NUCLEOTIDE SEQUENCE [LARGE SCALE GENOMIC DNA]</scope>
    <source>
        <strain evidence="4">CC-503</strain>
    </source>
</reference>
<dbReference type="KEGG" id="cre:CHLRE_02g120050v5"/>
<name>A0A2K3E3K5_CHLRE</name>
<feature type="transmembrane region" description="Helical" evidence="2">
    <location>
        <begin position="145"/>
        <end position="167"/>
    </location>
</feature>
<dbReference type="RefSeq" id="XP_001702434.2">
    <property type="nucleotide sequence ID" value="XM_001702382.2"/>
</dbReference>
<evidence type="ECO:0008006" key="5">
    <source>
        <dbReference type="Google" id="ProtNLM"/>
    </source>
</evidence>
<organism evidence="3 4">
    <name type="scientific">Chlamydomonas reinhardtii</name>
    <name type="common">Chlamydomonas smithii</name>
    <dbReference type="NCBI Taxonomy" id="3055"/>
    <lineage>
        <taxon>Eukaryota</taxon>
        <taxon>Viridiplantae</taxon>
        <taxon>Chlorophyta</taxon>
        <taxon>core chlorophytes</taxon>
        <taxon>Chlorophyceae</taxon>
        <taxon>CS clade</taxon>
        <taxon>Chlamydomonadales</taxon>
        <taxon>Chlamydomonadaceae</taxon>
        <taxon>Chlamydomonas</taxon>
    </lineage>
</organism>
<keyword evidence="2" id="KW-1133">Transmembrane helix</keyword>
<evidence type="ECO:0000256" key="2">
    <source>
        <dbReference type="SAM" id="Phobius"/>
    </source>
</evidence>
<evidence type="ECO:0000313" key="4">
    <source>
        <dbReference type="Proteomes" id="UP000006906"/>
    </source>
</evidence>
<dbReference type="ExpressionAtlas" id="A0A2K3E3K5">
    <property type="expression patterns" value="differential"/>
</dbReference>
<dbReference type="GeneID" id="5727950"/>
<dbReference type="Proteomes" id="UP000006906">
    <property type="component" value="Chromosome 2"/>
</dbReference>
<dbReference type="OMA" id="WYVLVPG"/>
<keyword evidence="2" id="KW-0812">Transmembrane</keyword>
<dbReference type="PaxDb" id="3055-EDO96929"/>
<dbReference type="InParanoid" id="A0A2K3E3K5"/>
<feature type="region of interest" description="Disordered" evidence="1">
    <location>
        <begin position="219"/>
        <end position="277"/>
    </location>
</feature>
<feature type="compositionally biased region" description="Low complexity" evidence="1">
    <location>
        <begin position="226"/>
        <end position="253"/>
    </location>
</feature>
<keyword evidence="2" id="KW-0472">Membrane</keyword>
<proteinExistence type="predicted"/>